<keyword evidence="1" id="KW-0175">Coiled coil</keyword>
<protein>
    <submittedName>
        <fullName evidence="2">Uncharacterized protein</fullName>
    </submittedName>
</protein>
<evidence type="ECO:0000313" key="3">
    <source>
        <dbReference type="Proteomes" id="UP000234498"/>
    </source>
</evidence>
<dbReference type="Proteomes" id="UP000234498">
    <property type="component" value="Unassembled WGS sequence"/>
</dbReference>
<proteinExistence type="predicted"/>
<evidence type="ECO:0000313" key="2">
    <source>
        <dbReference type="EMBL" id="SMX98422.1"/>
    </source>
</evidence>
<gene>
    <name evidence="2" type="ORF">BLIN101_03293</name>
</gene>
<dbReference type="EMBL" id="FXZA01000035">
    <property type="protein sequence ID" value="SMX98422.1"/>
    <property type="molecule type" value="Genomic_DNA"/>
</dbReference>
<evidence type="ECO:0000256" key="1">
    <source>
        <dbReference type="SAM" id="Coils"/>
    </source>
</evidence>
<reference evidence="2 3" key="1">
    <citation type="submission" date="2017-03" db="EMBL/GenBank/DDBJ databases">
        <authorList>
            <person name="Afonso C.L."/>
            <person name="Miller P.J."/>
            <person name="Scott M.A."/>
            <person name="Spackman E."/>
            <person name="Goraichik I."/>
            <person name="Dimitrov K.M."/>
            <person name="Suarez D.L."/>
            <person name="Swayne D.E."/>
        </authorList>
    </citation>
    <scope>NUCLEOTIDE SEQUENCE [LARGE SCALE GENOMIC DNA]</scope>
    <source>
        <strain evidence="2 3">Mu101</strain>
    </source>
</reference>
<name>A0A2H1KGV5_BRELN</name>
<feature type="coiled-coil region" evidence="1">
    <location>
        <begin position="39"/>
        <end position="66"/>
    </location>
</feature>
<dbReference type="AlphaFoldDB" id="A0A2H1KGV5"/>
<organism evidence="2 3">
    <name type="scientific">Brevibacterium linens</name>
    <dbReference type="NCBI Taxonomy" id="1703"/>
    <lineage>
        <taxon>Bacteria</taxon>
        <taxon>Bacillati</taxon>
        <taxon>Actinomycetota</taxon>
        <taxon>Actinomycetes</taxon>
        <taxon>Micrococcales</taxon>
        <taxon>Brevibacteriaceae</taxon>
        <taxon>Brevibacterium</taxon>
    </lineage>
</organism>
<dbReference type="OrthoDB" id="9927030at2"/>
<sequence length="67" mass="7442">MDISVHELFTDRVFNAGTSFAGKQYAAGRAAELIAEDPSRTAQQLVEKLREEADAAKLEFERVRGDD</sequence>
<accession>A0A2H1KGV5</accession>
<dbReference type="RefSeq" id="WP_101596727.1">
    <property type="nucleotide sequence ID" value="NZ_FXZA01000035.1"/>
</dbReference>